<dbReference type="AlphaFoldDB" id="A0A9X2BPJ0"/>
<dbReference type="InterPro" id="IPR010982">
    <property type="entry name" value="Lambda_DNA-bd_dom_sf"/>
</dbReference>
<dbReference type="Proteomes" id="UP001139534">
    <property type="component" value="Unassembled WGS sequence"/>
</dbReference>
<dbReference type="RefSeq" id="WP_248551454.1">
    <property type="nucleotide sequence ID" value="NZ_JALPRK010000006.1"/>
</dbReference>
<reference evidence="2" key="1">
    <citation type="submission" date="2022-04" db="EMBL/GenBank/DDBJ databases">
        <authorList>
            <person name="Seo M.-J."/>
        </authorList>
    </citation>
    <scope>NUCLEOTIDE SEQUENCE</scope>
    <source>
        <strain evidence="2">MBLB2552</strain>
    </source>
</reference>
<feature type="domain" description="HTH cro/C1-type" evidence="1">
    <location>
        <begin position="17"/>
        <end position="71"/>
    </location>
</feature>
<dbReference type="CDD" id="cd00093">
    <property type="entry name" value="HTH_XRE"/>
    <property type="match status" value="1"/>
</dbReference>
<evidence type="ECO:0000313" key="3">
    <source>
        <dbReference type="Proteomes" id="UP001139534"/>
    </source>
</evidence>
<gene>
    <name evidence="2" type="ORF">M0651_08705</name>
</gene>
<keyword evidence="3" id="KW-1185">Reference proteome</keyword>
<evidence type="ECO:0000313" key="2">
    <source>
        <dbReference type="EMBL" id="MCK8487248.1"/>
    </source>
</evidence>
<proteinExistence type="predicted"/>
<dbReference type="SUPFAM" id="SSF47413">
    <property type="entry name" value="lambda repressor-like DNA-binding domains"/>
    <property type="match status" value="1"/>
</dbReference>
<dbReference type="InterPro" id="IPR001387">
    <property type="entry name" value="Cro/C1-type_HTH"/>
</dbReference>
<evidence type="ECO:0000259" key="1">
    <source>
        <dbReference type="PROSITE" id="PS50943"/>
    </source>
</evidence>
<dbReference type="EMBL" id="JALPRK010000006">
    <property type="protein sequence ID" value="MCK8487248.1"/>
    <property type="molecule type" value="Genomic_DNA"/>
</dbReference>
<dbReference type="PROSITE" id="PS50943">
    <property type="entry name" value="HTH_CROC1"/>
    <property type="match status" value="1"/>
</dbReference>
<dbReference type="SMART" id="SM00530">
    <property type="entry name" value="HTH_XRE"/>
    <property type="match status" value="1"/>
</dbReference>
<dbReference type="Gene3D" id="1.10.260.40">
    <property type="entry name" value="lambda repressor-like DNA-binding domains"/>
    <property type="match status" value="1"/>
</dbReference>
<dbReference type="GO" id="GO:0003677">
    <property type="term" value="F:DNA binding"/>
    <property type="evidence" value="ECO:0007669"/>
    <property type="project" value="InterPro"/>
</dbReference>
<organism evidence="2 3">
    <name type="scientific">Paenibacillus mellifer</name>
    <dbReference type="NCBI Taxonomy" id="2937794"/>
    <lineage>
        <taxon>Bacteria</taxon>
        <taxon>Bacillati</taxon>
        <taxon>Bacillota</taxon>
        <taxon>Bacilli</taxon>
        <taxon>Bacillales</taxon>
        <taxon>Paenibacillaceae</taxon>
        <taxon>Paenibacillus</taxon>
    </lineage>
</organism>
<name>A0A9X2BPJ0_9BACL</name>
<sequence>MGGDNFLISTTTIRAELEDYIKSEGTTLHRFSETAGVNVGTLSGIINGNRPIAIGQLDRITAAMGLSEGHFYDLYADECFTSTAPHWRRLRPFLLRCAELKRNDCINQVLSRLLDDLKQIAGIFDTSEQMFEQGLKEAAVILYEAVIESERSSHSERLAISYYRLFKIHSMDSDKGFKTAMQFLPYRHRLPEVYALDGILMLAEVYSLKFNWSEAEAYADELCALAKALYERKVWRYSDFKPLRPLVYYYGRGYLFKSGSYEYRGMFEEAKKWIAEYADLSWFDADDETQTAVIEQFKMYAQANYLCMDIKTGDRSKIPKYVQFLEEEPDELVEGLITLVESANRHEFYIDEILDRYSEEIEKYRSIGKDKWFPESVVSVNRCSVFFQNYAIYHLRKRNYEEGIRSLLYSLKMAISLNNKSLIVNCMTLFELNRKFVTEEQYKNFEELCRKVWENEKENVFYGFGFDNG</sequence>
<accession>A0A9X2BPJ0</accession>
<comment type="caution">
    <text evidence="2">The sequence shown here is derived from an EMBL/GenBank/DDBJ whole genome shotgun (WGS) entry which is preliminary data.</text>
</comment>
<protein>
    <submittedName>
        <fullName evidence="2">Helix-turn-helix transcriptional regulator</fullName>
    </submittedName>
</protein>